<dbReference type="STRING" id="1179773.BN6_47020"/>
<dbReference type="KEGG" id="sesp:BN6_47020"/>
<name>K0K0V8_SACES</name>
<protein>
    <submittedName>
        <fullName evidence="2">Uncharacterized protein</fullName>
    </submittedName>
</protein>
<dbReference type="RefSeq" id="WP_015102093.1">
    <property type="nucleotide sequence ID" value="NC_019673.1"/>
</dbReference>
<dbReference type="AlphaFoldDB" id="K0K0V8"/>
<feature type="region of interest" description="Disordered" evidence="1">
    <location>
        <begin position="34"/>
        <end position="59"/>
    </location>
</feature>
<accession>K0K0V8</accession>
<evidence type="ECO:0000313" key="3">
    <source>
        <dbReference type="Proteomes" id="UP000006281"/>
    </source>
</evidence>
<proteinExistence type="predicted"/>
<dbReference type="HOGENOM" id="CLU_2957956_0_0_11"/>
<dbReference type="EMBL" id="HE804045">
    <property type="protein sequence ID" value="CCH31981.1"/>
    <property type="molecule type" value="Genomic_DNA"/>
</dbReference>
<dbReference type="Proteomes" id="UP000006281">
    <property type="component" value="Chromosome"/>
</dbReference>
<sequence>MVRGKRWVISERVGGRDDEDSEREATAVVAKPEATAAVAKPEEDPWDGFPLDESVFRDG</sequence>
<evidence type="ECO:0000256" key="1">
    <source>
        <dbReference type="SAM" id="MobiDB-lite"/>
    </source>
</evidence>
<gene>
    <name evidence="2" type="ordered locus">BN6_47020</name>
</gene>
<evidence type="ECO:0000313" key="2">
    <source>
        <dbReference type="EMBL" id="CCH31981.1"/>
    </source>
</evidence>
<organism evidence="2 3">
    <name type="scientific">Saccharothrix espanaensis (strain ATCC 51144 / DSM 44229 / JCM 9112 / NBRC 15066 / NRRL 15764)</name>
    <dbReference type="NCBI Taxonomy" id="1179773"/>
    <lineage>
        <taxon>Bacteria</taxon>
        <taxon>Bacillati</taxon>
        <taxon>Actinomycetota</taxon>
        <taxon>Actinomycetes</taxon>
        <taxon>Pseudonocardiales</taxon>
        <taxon>Pseudonocardiaceae</taxon>
        <taxon>Saccharothrix</taxon>
    </lineage>
</organism>
<reference evidence="2 3" key="1">
    <citation type="journal article" date="2012" name="BMC Genomics">
        <title>Complete genome sequence of Saccharothrix espanaensis DSM 44229T and comparison to the other completely sequenced Pseudonocardiaceae.</title>
        <authorList>
            <person name="Strobel T."/>
            <person name="Al-Dilaimi A."/>
            <person name="Blom J."/>
            <person name="Gessner A."/>
            <person name="Kalinowski J."/>
            <person name="Luzhetska M."/>
            <person name="Puhler A."/>
            <person name="Szczepanowski R."/>
            <person name="Bechthold A."/>
            <person name="Ruckert C."/>
        </authorList>
    </citation>
    <scope>NUCLEOTIDE SEQUENCE [LARGE SCALE GENOMIC DNA]</scope>
    <source>
        <strain evidence="3">ATCC 51144 / DSM 44229 / JCM 9112 / NBRC 15066 / NRRL 15764</strain>
    </source>
</reference>
<keyword evidence="3" id="KW-1185">Reference proteome</keyword>
<dbReference type="PATRIC" id="fig|1179773.3.peg.4711"/>
<dbReference type="BioCyc" id="SESP1179773:BN6_RS22755-MONOMER"/>